<dbReference type="PROSITE" id="PS00174">
    <property type="entry name" value="P_GLUCOSE_ISOMERASE_2"/>
    <property type="match status" value="1"/>
</dbReference>
<comment type="function">
    <text evidence="8">Catalyzes the reversible isomerization of glucose-6-phosphate to fructose-6-phosphate.</text>
</comment>
<dbReference type="InterPro" id="IPR001672">
    <property type="entry name" value="G6P_Isomerase"/>
</dbReference>
<dbReference type="PROSITE" id="PS51463">
    <property type="entry name" value="P_GLUCOSE_ISOMERASE_3"/>
    <property type="match status" value="1"/>
</dbReference>
<feature type="active site" evidence="8">
    <location>
        <position position="509"/>
    </location>
</feature>
<dbReference type="GO" id="GO:0006096">
    <property type="term" value="P:glycolytic process"/>
    <property type="evidence" value="ECO:0007669"/>
    <property type="project" value="UniProtKB-UniRule"/>
</dbReference>
<dbReference type="Gene3D" id="3.40.50.10490">
    <property type="entry name" value="Glucose-6-phosphate isomerase like protein, domain 1"/>
    <property type="match status" value="2"/>
</dbReference>
<evidence type="ECO:0000256" key="3">
    <source>
        <dbReference type="ARBA" id="ARBA00022432"/>
    </source>
</evidence>
<evidence type="ECO:0000256" key="6">
    <source>
        <dbReference type="ARBA" id="ARBA00023235"/>
    </source>
</evidence>
<evidence type="ECO:0000256" key="9">
    <source>
        <dbReference type="RuleBase" id="RU000612"/>
    </source>
</evidence>
<dbReference type="GO" id="GO:0051156">
    <property type="term" value="P:glucose 6-phosphate metabolic process"/>
    <property type="evidence" value="ECO:0007669"/>
    <property type="project" value="TreeGrafter"/>
</dbReference>
<evidence type="ECO:0000256" key="4">
    <source>
        <dbReference type="ARBA" id="ARBA00022490"/>
    </source>
</evidence>
<feature type="active site" evidence="8">
    <location>
        <position position="381"/>
    </location>
</feature>
<proteinExistence type="inferred from homology"/>
<evidence type="ECO:0000256" key="7">
    <source>
        <dbReference type="ARBA" id="ARBA00029321"/>
    </source>
</evidence>
<name>A0A0G3G1Y6_9GAMM</name>
<gene>
    <name evidence="8" type="primary">pgi</name>
    <name evidence="10" type="ORF">TVD_03010</name>
</gene>
<accession>A0A0G3G1Y6</accession>
<dbReference type="GO" id="GO:0048029">
    <property type="term" value="F:monosaccharide binding"/>
    <property type="evidence" value="ECO:0007669"/>
    <property type="project" value="TreeGrafter"/>
</dbReference>
<dbReference type="GO" id="GO:0006094">
    <property type="term" value="P:gluconeogenesis"/>
    <property type="evidence" value="ECO:0007669"/>
    <property type="project" value="UniProtKB-UniRule"/>
</dbReference>
<dbReference type="PANTHER" id="PTHR11469">
    <property type="entry name" value="GLUCOSE-6-PHOSPHATE ISOMERASE"/>
    <property type="match status" value="1"/>
</dbReference>
<keyword evidence="6 8" id="KW-0413">Isomerase</keyword>
<dbReference type="UniPathway" id="UPA00138"/>
<dbReference type="Gene3D" id="1.10.1390.10">
    <property type="match status" value="1"/>
</dbReference>
<dbReference type="GO" id="GO:0005829">
    <property type="term" value="C:cytosol"/>
    <property type="evidence" value="ECO:0007669"/>
    <property type="project" value="TreeGrafter"/>
</dbReference>
<dbReference type="GO" id="GO:0097367">
    <property type="term" value="F:carbohydrate derivative binding"/>
    <property type="evidence" value="ECO:0007669"/>
    <property type="project" value="InterPro"/>
</dbReference>
<dbReference type="InterPro" id="IPR018189">
    <property type="entry name" value="Phosphoglucose_isomerase_CS"/>
</dbReference>
<dbReference type="KEGG" id="tvr:TVD_03010"/>
<dbReference type="InterPro" id="IPR035482">
    <property type="entry name" value="SIS_PGI_2"/>
</dbReference>
<dbReference type="UniPathway" id="UPA00109">
    <property type="reaction ID" value="UER00181"/>
</dbReference>
<dbReference type="PRINTS" id="PR00662">
    <property type="entry name" value="G6PISOMERASE"/>
</dbReference>
<evidence type="ECO:0000256" key="8">
    <source>
        <dbReference type="HAMAP-Rule" id="MF_00473"/>
    </source>
</evidence>
<evidence type="ECO:0000313" key="11">
    <source>
        <dbReference type="Proteomes" id="UP000064201"/>
    </source>
</evidence>
<dbReference type="GO" id="GO:0004347">
    <property type="term" value="F:glucose-6-phosphate isomerase activity"/>
    <property type="evidence" value="ECO:0007669"/>
    <property type="project" value="UniProtKB-UniRule"/>
</dbReference>
<dbReference type="OrthoDB" id="140919at2"/>
<dbReference type="Proteomes" id="UP000064201">
    <property type="component" value="Chromosome"/>
</dbReference>
<dbReference type="NCBIfam" id="NF001211">
    <property type="entry name" value="PRK00179.1"/>
    <property type="match status" value="1"/>
</dbReference>
<evidence type="ECO:0000256" key="5">
    <source>
        <dbReference type="ARBA" id="ARBA00023152"/>
    </source>
</evidence>
<dbReference type="EC" id="5.3.1.9" evidence="8"/>
<dbReference type="CDD" id="cd05016">
    <property type="entry name" value="SIS_PGI_2"/>
    <property type="match status" value="1"/>
</dbReference>
<evidence type="ECO:0000256" key="1">
    <source>
        <dbReference type="ARBA" id="ARBA00004926"/>
    </source>
</evidence>
<dbReference type="PANTHER" id="PTHR11469:SF1">
    <property type="entry name" value="GLUCOSE-6-PHOSPHATE ISOMERASE"/>
    <property type="match status" value="1"/>
</dbReference>
<comment type="catalytic activity">
    <reaction evidence="7 8 9">
        <text>alpha-D-glucose 6-phosphate = beta-D-fructose 6-phosphate</text>
        <dbReference type="Rhea" id="RHEA:11816"/>
        <dbReference type="ChEBI" id="CHEBI:57634"/>
        <dbReference type="ChEBI" id="CHEBI:58225"/>
        <dbReference type="EC" id="5.3.1.9"/>
    </reaction>
</comment>
<dbReference type="PROSITE" id="PS00765">
    <property type="entry name" value="P_GLUCOSE_ISOMERASE_1"/>
    <property type="match status" value="1"/>
</dbReference>
<comment type="subcellular location">
    <subcellularLocation>
        <location evidence="8">Cytoplasm</location>
    </subcellularLocation>
</comment>
<feature type="active site" description="Proton donor" evidence="8">
    <location>
        <position position="350"/>
    </location>
</feature>
<dbReference type="HAMAP" id="MF_00473">
    <property type="entry name" value="G6P_isomerase"/>
    <property type="match status" value="1"/>
</dbReference>
<comment type="pathway">
    <text evidence="1 8 9">Carbohydrate degradation; glycolysis; D-glyceraldehyde 3-phosphate and glycerone phosphate from D-glucose: step 2/4.</text>
</comment>
<dbReference type="RefSeq" id="WP_047250782.1">
    <property type="nucleotide sequence ID" value="NZ_CP011367.1"/>
</dbReference>
<keyword evidence="11" id="KW-1185">Reference proteome</keyword>
<sequence length="547" mass="59394">MESALRVEARRLADEPLRELFARDPDRVQRDVQEIAGLRLDWTRQRLDGAAWDALYERAAACEVSEALCALFAGERVNTTEGRAALHTALRLPRDAHCEVDGADVVPQVHAQLDRVETFVRRIHDGVHRGYSGRPIRRVVNIGIGGSDLGPRMVCRALAPHAQATADGVPLTVQFVSNVDGAALSAVLREADPETTLFIVASKTFGTQETLTNARAARAWLLRHAPDDTAVARHFVAVSTARDRVTEFGIDPDNMFGFWDWVGGRYSVWSTIGLPVALLLGMDGFRAFLGGAHAMDEHVLQTPVSSNAAVRMALVDLWNQNLLGAQSRAVLPYDERLSLLPPYLQQAEMESLGKRVGLDGQVVTDATGAVVWGAVGTDGQHAFFQLLHQGTRFIPAEFIGVARPEHDLPAQHPLLLANLVAQAEALAMGKDEAAVRAEMAAAGQSPEAIDALAPHRTFPGNRPSTLILLERLDPATLGALIALFEHKIYVLATLWGINAFDQWGVELGKQLAGQVLEDLAPGATAGEHDLATTATLDWLRPRLPPRD</sequence>
<dbReference type="EMBL" id="CP011367">
    <property type="protein sequence ID" value="AKJ94404.1"/>
    <property type="molecule type" value="Genomic_DNA"/>
</dbReference>
<dbReference type="STRING" id="106634.TVD_03010"/>
<keyword evidence="3 8" id="KW-0312">Gluconeogenesis</keyword>
<comment type="similarity">
    <text evidence="2 8 9">Belongs to the GPI family.</text>
</comment>
<dbReference type="InterPro" id="IPR046348">
    <property type="entry name" value="SIS_dom_sf"/>
</dbReference>
<comment type="pathway">
    <text evidence="8">Carbohydrate biosynthesis; gluconeogenesis.</text>
</comment>
<keyword evidence="4 8" id="KW-0963">Cytoplasm</keyword>
<dbReference type="PATRIC" id="fig|106634.4.peg.614"/>
<keyword evidence="5 8" id="KW-0324">Glycolysis</keyword>
<dbReference type="InterPro" id="IPR023096">
    <property type="entry name" value="G6P_Isomerase_C"/>
</dbReference>
<reference evidence="10 11" key="1">
    <citation type="submission" date="2015-04" db="EMBL/GenBank/DDBJ databases">
        <title>Complete Sequence for the Genome of the Thioalkalivibrio versutus D301.</title>
        <authorList>
            <person name="Mu T."/>
            <person name="Zhou J."/>
            <person name="Xu X."/>
        </authorList>
    </citation>
    <scope>NUCLEOTIDE SEQUENCE [LARGE SCALE GENOMIC DNA]</scope>
    <source>
        <strain evidence="10 11">D301</strain>
    </source>
</reference>
<dbReference type="SUPFAM" id="SSF53697">
    <property type="entry name" value="SIS domain"/>
    <property type="match status" value="1"/>
</dbReference>
<dbReference type="Pfam" id="PF00342">
    <property type="entry name" value="PGI"/>
    <property type="match status" value="1"/>
</dbReference>
<dbReference type="CDD" id="cd05015">
    <property type="entry name" value="SIS_PGI_1"/>
    <property type="match status" value="1"/>
</dbReference>
<protein>
    <recommendedName>
        <fullName evidence="8">Glucose-6-phosphate isomerase</fullName>
        <shortName evidence="8">GPI</shortName>
        <ecNumber evidence="8">5.3.1.9</ecNumber>
    </recommendedName>
    <alternativeName>
        <fullName evidence="8">Phosphoglucose isomerase</fullName>
        <shortName evidence="8">PGI</shortName>
    </alternativeName>
    <alternativeName>
        <fullName evidence="8">Phosphohexose isomerase</fullName>
        <shortName evidence="8">PHI</shortName>
    </alternativeName>
</protein>
<organism evidence="10 11">
    <name type="scientific">Thioalkalivibrio versutus</name>
    <dbReference type="NCBI Taxonomy" id="106634"/>
    <lineage>
        <taxon>Bacteria</taxon>
        <taxon>Pseudomonadati</taxon>
        <taxon>Pseudomonadota</taxon>
        <taxon>Gammaproteobacteria</taxon>
        <taxon>Chromatiales</taxon>
        <taxon>Ectothiorhodospiraceae</taxon>
        <taxon>Thioalkalivibrio</taxon>
    </lineage>
</organism>
<evidence type="ECO:0000313" key="10">
    <source>
        <dbReference type="EMBL" id="AKJ94404.1"/>
    </source>
</evidence>
<dbReference type="AlphaFoldDB" id="A0A0G3G1Y6"/>
<evidence type="ECO:0000256" key="2">
    <source>
        <dbReference type="ARBA" id="ARBA00006604"/>
    </source>
</evidence>
<dbReference type="InterPro" id="IPR035476">
    <property type="entry name" value="SIS_PGI_1"/>
</dbReference>
<dbReference type="FunFam" id="3.40.50.10490:FF:000018">
    <property type="entry name" value="Glucose-6-phosphate isomerase"/>
    <property type="match status" value="1"/>
</dbReference>